<keyword evidence="2 5" id="KW-0347">Helicase</keyword>
<keyword evidence="2 5" id="KW-0547">Nucleotide-binding</keyword>
<name>A0A2A2THT5_9CYAN</name>
<dbReference type="Gene3D" id="3.90.320.10">
    <property type="match status" value="1"/>
</dbReference>
<dbReference type="RefSeq" id="WP_095722454.1">
    <property type="nucleotide sequence ID" value="NZ_NTFS01000157.1"/>
</dbReference>
<dbReference type="Pfam" id="PF12705">
    <property type="entry name" value="PDDEXK_1"/>
    <property type="match status" value="1"/>
</dbReference>
<keyword evidence="6" id="KW-1185">Reference proteome</keyword>
<dbReference type="Proteomes" id="UP000218238">
    <property type="component" value="Unassembled WGS sequence"/>
</dbReference>
<keyword evidence="3" id="KW-0234">DNA repair</keyword>
<keyword evidence="2 5" id="KW-0067">ATP-binding</keyword>
<keyword evidence="2 5" id="KW-0378">Hydrolase</keyword>
<reference evidence="5 6" key="1">
    <citation type="submission" date="2017-08" db="EMBL/GenBank/DDBJ databases">
        <title>Draft genome sequence of filamentous cyanobacterium Calothrix elsteri CCALA 953.</title>
        <authorList>
            <person name="Gagunashvili A.N."/>
            <person name="Elster J."/>
            <person name="Andresson O.S."/>
        </authorList>
    </citation>
    <scope>NUCLEOTIDE SEQUENCE [LARGE SCALE GENOMIC DNA]</scope>
    <source>
        <strain evidence="5 6">CCALA 953</strain>
    </source>
</reference>
<gene>
    <name evidence="5" type="ORF">CK510_14925</name>
</gene>
<evidence type="ECO:0000259" key="4">
    <source>
        <dbReference type="Pfam" id="PF12705"/>
    </source>
</evidence>
<sequence>MLFDETYLIRLSQGQLKILEKCPRQFQHAFLEQLYSPTDPQHEEKQLLGSHFHLLMQQREIGLPINSFLEADAQLHSWMKGFAEVAPEILEPAGNESFKESEQYRTLQVENYLLTVIYDLLIADNHQAQILDWKTYPKPPNKRSLERNWQTQLYLYILAETSQYAPENISMTYWFVQPEGKPENIKFSYSTAQHEQTKKRLNQLLSKLTQWLAEYYQGTEFSQVSEGSKVCESCQFAVRCNRIYAFVDETSTNHIPSLGVDSTLLHLATIEEVSL</sequence>
<dbReference type="AlphaFoldDB" id="A0A2A2THT5"/>
<dbReference type="GO" id="GO:0006281">
    <property type="term" value="P:DNA repair"/>
    <property type="evidence" value="ECO:0007669"/>
    <property type="project" value="UniProtKB-KW"/>
</dbReference>
<protein>
    <submittedName>
        <fullName evidence="5">DNA/RNA helicase</fullName>
    </submittedName>
</protein>
<evidence type="ECO:0000313" key="6">
    <source>
        <dbReference type="Proteomes" id="UP000218238"/>
    </source>
</evidence>
<dbReference type="GO" id="GO:0004386">
    <property type="term" value="F:helicase activity"/>
    <property type="evidence" value="ECO:0007669"/>
    <property type="project" value="UniProtKB-KW"/>
</dbReference>
<accession>A0A2A2THT5</accession>
<dbReference type="EMBL" id="NTFS01000157">
    <property type="protein sequence ID" value="PAX53246.1"/>
    <property type="molecule type" value="Genomic_DNA"/>
</dbReference>
<keyword evidence="1" id="KW-0227">DNA damage</keyword>
<comment type="caution">
    <text evidence="5">The sequence shown here is derived from an EMBL/GenBank/DDBJ whole genome shotgun (WGS) entry which is preliminary data.</text>
</comment>
<evidence type="ECO:0000256" key="3">
    <source>
        <dbReference type="ARBA" id="ARBA00023204"/>
    </source>
</evidence>
<proteinExistence type="predicted"/>
<dbReference type="InterPro" id="IPR011604">
    <property type="entry name" value="PDDEXK-like_dom_sf"/>
</dbReference>
<evidence type="ECO:0000313" key="5">
    <source>
        <dbReference type="EMBL" id="PAX53246.1"/>
    </source>
</evidence>
<organism evidence="5 6">
    <name type="scientific">Brunnivagina elsteri CCALA 953</name>
    <dbReference type="NCBI Taxonomy" id="987040"/>
    <lineage>
        <taxon>Bacteria</taxon>
        <taxon>Bacillati</taxon>
        <taxon>Cyanobacteriota</taxon>
        <taxon>Cyanophyceae</taxon>
        <taxon>Nostocales</taxon>
        <taxon>Calotrichaceae</taxon>
        <taxon>Brunnivagina</taxon>
    </lineage>
</organism>
<dbReference type="OrthoDB" id="450180at2"/>
<evidence type="ECO:0000256" key="2">
    <source>
        <dbReference type="ARBA" id="ARBA00022806"/>
    </source>
</evidence>
<evidence type="ECO:0000256" key="1">
    <source>
        <dbReference type="ARBA" id="ARBA00022763"/>
    </source>
</evidence>
<feature type="domain" description="PD-(D/E)XK endonuclease-like" evidence="4">
    <location>
        <begin position="10"/>
        <end position="241"/>
    </location>
</feature>
<dbReference type="InterPro" id="IPR038726">
    <property type="entry name" value="PDDEXK_AddAB-type"/>
</dbReference>